<reference evidence="2 3" key="1">
    <citation type="submission" date="2015-04" db="EMBL/GenBank/DDBJ databases">
        <title>Complete genome sequence of Schizopora paradoxa KUC8140, a cosmopolitan wood degrader in East Asia.</title>
        <authorList>
            <consortium name="DOE Joint Genome Institute"/>
            <person name="Min B."/>
            <person name="Park H."/>
            <person name="Jang Y."/>
            <person name="Kim J.-J."/>
            <person name="Kim K.H."/>
            <person name="Pangilinan J."/>
            <person name="Lipzen A."/>
            <person name="Riley R."/>
            <person name="Grigoriev I.V."/>
            <person name="Spatafora J.W."/>
            <person name="Choi I.-G."/>
        </authorList>
    </citation>
    <scope>NUCLEOTIDE SEQUENCE [LARGE SCALE GENOMIC DNA]</scope>
    <source>
        <strain evidence="2 3">KUC8140</strain>
    </source>
</reference>
<evidence type="ECO:0000313" key="3">
    <source>
        <dbReference type="Proteomes" id="UP000053477"/>
    </source>
</evidence>
<feature type="domain" description="F-box" evidence="1">
    <location>
        <begin position="1"/>
        <end position="43"/>
    </location>
</feature>
<organism evidence="2 3">
    <name type="scientific">Schizopora paradoxa</name>
    <dbReference type="NCBI Taxonomy" id="27342"/>
    <lineage>
        <taxon>Eukaryota</taxon>
        <taxon>Fungi</taxon>
        <taxon>Dikarya</taxon>
        <taxon>Basidiomycota</taxon>
        <taxon>Agaricomycotina</taxon>
        <taxon>Agaricomycetes</taxon>
        <taxon>Hymenochaetales</taxon>
        <taxon>Schizoporaceae</taxon>
        <taxon>Schizopora</taxon>
    </lineage>
</organism>
<dbReference type="Pfam" id="PF12937">
    <property type="entry name" value="F-box-like"/>
    <property type="match status" value="1"/>
</dbReference>
<dbReference type="InterPro" id="IPR036047">
    <property type="entry name" value="F-box-like_dom_sf"/>
</dbReference>
<dbReference type="InterPro" id="IPR001810">
    <property type="entry name" value="F-box_dom"/>
</dbReference>
<dbReference type="AlphaFoldDB" id="A0A0H2RH16"/>
<accession>A0A0H2RH16</accession>
<protein>
    <recommendedName>
        <fullName evidence="1">F-box domain-containing protein</fullName>
    </recommendedName>
</protein>
<dbReference type="SUPFAM" id="SSF81383">
    <property type="entry name" value="F-box domain"/>
    <property type="match status" value="1"/>
</dbReference>
<evidence type="ECO:0000259" key="1">
    <source>
        <dbReference type="PROSITE" id="PS50181"/>
    </source>
</evidence>
<proteinExistence type="predicted"/>
<gene>
    <name evidence="2" type="ORF">SCHPADRAFT_942520</name>
</gene>
<name>A0A0H2RH16_9AGAM</name>
<sequence length="526" mass="59180">MFHGPAEISVEILSRCDFDDLKNASLVSRQLRRLSSLLLFRTVSIHLGVWEIEEDRGETLKEINEAKVEANANRSLDILVGLAGNPMLAGVVRRLTIFTFTKSFLVFELYHVGLLLSKLTNLECFQWLGGSPAFSSRVAEALTQYCPSLLSASVIGLDDSTATTLCNLHHLRALELVDPNEHTGEWDPPTDLSPQILQTLLNTHSNTLASLSLPGALASSVNILRSAHTLTHLFISRAGTCKGLDLFLQHADALRSLIVTDCDTLSFLPVGRGSSSDVNLNDASLPALRDLKLIISLPTSLNARTRGRRDFFAESQTLLKFTSLHPDLDRFDFSLEPSLYFERGGSNMYTYDNDKWFPNVVKAICKLKAAKALGFSFPSLSPLVLEKALNDIYENGISWYCTSLRISGLAEMSCSQITYELLPYITGLKFLWLSNHRPLENHRYVVPLPTLNDLWQIRSLELACLNSDVHDIRNIRRRAGKTEPWSREKIRFRSPSDFPNDDAYWLMSHRLITTKYDLGERVDFDF</sequence>
<dbReference type="EMBL" id="KQ086015">
    <property type="protein sequence ID" value="KLO10862.1"/>
    <property type="molecule type" value="Genomic_DNA"/>
</dbReference>
<dbReference type="PROSITE" id="PS50181">
    <property type="entry name" value="FBOX"/>
    <property type="match status" value="1"/>
</dbReference>
<dbReference type="InParanoid" id="A0A0H2RH16"/>
<dbReference type="OrthoDB" id="3238099at2759"/>
<keyword evidence="3" id="KW-1185">Reference proteome</keyword>
<dbReference type="Proteomes" id="UP000053477">
    <property type="component" value="Unassembled WGS sequence"/>
</dbReference>
<evidence type="ECO:0000313" key="2">
    <source>
        <dbReference type="EMBL" id="KLO10862.1"/>
    </source>
</evidence>